<organism evidence="2 3">
    <name type="scientific">Rotaria sordida</name>
    <dbReference type="NCBI Taxonomy" id="392033"/>
    <lineage>
        <taxon>Eukaryota</taxon>
        <taxon>Metazoa</taxon>
        <taxon>Spiralia</taxon>
        <taxon>Gnathifera</taxon>
        <taxon>Rotifera</taxon>
        <taxon>Eurotatoria</taxon>
        <taxon>Bdelloidea</taxon>
        <taxon>Philodinida</taxon>
        <taxon>Philodinidae</taxon>
        <taxon>Rotaria</taxon>
    </lineage>
</organism>
<dbReference type="EMBL" id="CAJOBD010051151">
    <property type="protein sequence ID" value="CAF4351864.1"/>
    <property type="molecule type" value="Genomic_DNA"/>
</dbReference>
<gene>
    <name evidence="2" type="ORF">JBS370_LOCUS41952</name>
</gene>
<sequence>PETVEEDRRHHDEELLEEEKAADEIYEVDDYEIERKSSDADIHKESPHESDHEEEQVQSDRKLSTEQFVVESAEGNEEDQYERTSSFEQVDVGFPQDIEEEKYEQEQKLSFESPQPTEFEPFETIDHKQYQQEISRTNEEIEVEDILKSERKLSSEKISLDSFPSG</sequence>
<protein>
    <submittedName>
        <fullName evidence="2">Uncharacterized protein</fullName>
    </submittedName>
</protein>
<dbReference type="Proteomes" id="UP000663836">
    <property type="component" value="Unassembled WGS sequence"/>
</dbReference>
<feature type="non-terminal residue" evidence="2">
    <location>
        <position position="166"/>
    </location>
</feature>
<feature type="region of interest" description="Disordered" evidence="1">
    <location>
        <begin position="1"/>
        <end position="91"/>
    </location>
</feature>
<evidence type="ECO:0000313" key="3">
    <source>
        <dbReference type="Proteomes" id="UP000663836"/>
    </source>
</evidence>
<evidence type="ECO:0000256" key="1">
    <source>
        <dbReference type="SAM" id="MobiDB-lite"/>
    </source>
</evidence>
<feature type="non-terminal residue" evidence="2">
    <location>
        <position position="1"/>
    </location>
</feature>
<proteinExistence type="predicted"/>
<name>A0A820LCW8_9BILA</name>
<evidence type="ECO:0000313" key="2">
    <source>
        <dbReference type="EMBL" id="CAF4351864.1"/>
    </source>
</evidence>
<reference evidence="2" key="1">
    <citation type="submission" date="2021-02" db="EMBL/GenBank/DDBJ databases">
        <authorList>
            <person name="Nowell W R."/>
        </authorList>
    </citation>
    <scope>NUCLEOTIDE SEQUENCE</scope>
</reference>
<feature type="compositionally biased region" description="Basic and acidic residues" evidence="1">
    <location>
        <begin position="33"/>
        <end position="51"/>
    </location>
</feature>
<dbReference type="AlphaFoldDB" id="A0A820LCW8"/>
<accession>A0A820LCW8</accession>
<feature type="compositionally biased region" description="Basic and acidic residues" evidence="1">
    <location>
        <begin position="1"/>
        <end position="23"/>
    </location>
</feature>
<comment type="caution">
    <text evidence="2">The sequence shown here is derived from an EMBL/GenBank/DDBJ whole genome shotgun (WGS) entry which is preliminary data.</text>
</comment>